<proteinExistence type="predicted"/>
<dbReference type="Proteomes" id="UP001499895">
    <property type="component" value="Unassembled WGS sequence"/>
</dbReference>
<keyword evidence="2" id="KW-1185">Reference proteome</keyword>
<organism evidence="1 2">
    <name type="scientific">Streptomyces stramineus</name>
    <dbReference type="NCBI Taxonomy" id="173861"/>
    <lineage>
        <taxon>Bacteria</taxon>
        <taxon>Bacillati</taxon>
        <taxon>Actinomycetota</taxon>
        <taxon>Actinomycetes</taxon>
        <taxon>Kitasatosporales</taxon>
        <taxon>Streptomycetaceae</taxon>
        <taxon>Streptomyces</taxon>
    </lineage>
</organism>
<evidence type="ECO:0000313" key="1">
    <source>
        <dbReference type="EMBL" id="GAA0471686.1"/>
    </source>
</evidence>
<accession>A0ABP3K5D6</accession>
<gene>
    <name evidence="1" type="ORF">GCM10009544_37150</name>
</gene>
<dbReference type="EMBL" id="BAAAHB010000040">
    <property type="protein sequence ID" value="GAA0471686.1"/>
    <property type="molecule type" value="Genomic_DNA"/>
</dbReference>
<evidence type="ECO:0000313" key="2">
    <source>
        <dbReference type="Proteomes" id="UP001499895"/>
    </source>
</evidence>
<name>A0ABP3K5D6_9ACTN</name>
<sequence length="55" mass="5819">MLLDVLDAVEEELDADVEEADDEPASEPLFAAEAVAGAAGFAGLLLDDEPRLSFR</sequence>
<reference evidence="2" key="1">
    <citation type="journal article" date="2019" name="Int. J. Syst. Evol. Microbiol.">
        <title>The Global Catalogue of Microorganisms (GCM) 10K type strain sequencing project: providing services to taxonomists for standard genome sequencing and annotation.</title>
        <authorList>
            <consortium name="The Broad Institute Genomics Platform"/>
            <consortium name="The Broad Institute Genome Sequencing Center for Infectious Disease"/>
            <person name="Wu L."/>
            <person name="Ma J."/>
        </authorList>
    </citation>
    <scope>NUCLEOTIDE SEQUENCE [LARGE SCALE GENOMIC DNA]</scope>
    <source>
        <strain evidence="2">JCM 10649</strain>
    </source>
</reference>
<protein>
    <submittedName>
        <fullName evidence="1">Uncharacterized protein</fullName>
    </submittedName>
</protein>
<comment type="caution">
    <text evidence="1">The sequence shown here is derived from an EMBL/GenBank/DDBJ whole genome shotgun (WGS) entry which is preliminary data.</text>
</comment>